<feature type="compositionally biased region" description="Basic and acidic residues" evidence="1">
    <location>
        <begin position="95"/>
        <end position="108"/>
    </location>
</feature>
<evidence type="ECO:0000313" key="2">
    <source>
        <dbReference type="Proteomes" id="UP000095287"/>
    </source>
</evidence>
<name>A0A1I7Y4I6_9BILA</name>
<protein>
    <submittedName>
        <fullName evidence="3">DUF1963 domain-containing protein</fullName>
    </submittedName>
</protein>
<accession>A0A1I7Y4I6</accession>
<dbReference type="WBParaSite" id="L893_g12662.t1">
    <property type="protein sequence ID" value="L893_g12662.t1"/>
    <property type="gene ID" value="L893_g12662"/>
</dbReference>
<dbReference type="AlphaFoldDB" id="A0A1I7Y4I6"/>
<proteinExistence type="predicted"/>
<dbReference type="Proteomes" id="UP000095287">
    <property type="component" value="Unplaced"/>
</dbReference>
<organism evidence="2 3">
    <name type="scientific">Steinernema glaseri</name>
    <dbReference type="NCBI Taxonomy" id="37863"/>
    <lineage>
        <taxon>Eukaryota</taxon>
        <taxon>Metazoa</taxon>
        <taxon>Ecdysozoa</taxon>
        <taxon>Nematoda</taxon>
        <taxon>Chromadorea</taxon>
        <taxon>Rhabditida</taxon>
        <taxon>Tylenchina</taxon>
        <taxon>Panagrolaimomorpha</taxon>
        <taxon>Strongyloidoidea</taxon>
        <taxon>Steinernematidae</taxon>
        <taxon>Steinernema</taxon>
    </lineage>
</organism>
<evidence type="ECO:0000313" key="3">
    <source>
        <dbReference type="WBParaSite" id="L893_g12662.t1"/>
    </source>
</evidence>
<keyword evidence="2" id="KW-1185">Reference proteome</keyword>
<sequence length="122" mass="14521">MHEDGRYLKANVVPLAWKLWPEEEEDMKYLDFKPSWDSPKEKPTWFSFFFFDQTLGCLVYSISEATRRTLRKETSRPTGHRQIMALYMTKGRQEKSDVRQCNRDRNESPFKTAPGAKQLIRL</sequence>
<evidence type="ECO:0000256" key="1">
    <source>
        <dbReference type="SAM" id="MobiDB-lite"/>
    </source>
</evidence>
<reference evidence="3" key="1">
    <citation type="submission" date="2016-11" db="UniProtKB">
        <authorList>
            <consortium name="WormBaseParasite"/>
        </authorList>
    </citation>
    <scope>IDENTIFICATION</scope>
</reference>
<feature type="region of interest" description="Disordered" evidence="1">
    <location>
        <begin position="95"/>
        <end position="114"/>
    </location>
</feature>